<feature type="compositionally biased region" description="Low complexity" evidence="1">
    <location>
        <begin position="90"/>
        <end position="100"/>
    </location>
</feature>
<proteinExistence type="predicted"/>
<evidence type="ECO:0000256" key="1">
    <source>
        <dbReference type="SAM" id="MobiDB-lite"/>
    </source>
</evidence>
<name>A0A5C6MU14_9TELE</name>
<gene>
    <name evidence="2" type="ORF">D4764_06G0002620</name>
</gene>
<feature type="non-terminal residue" evidence="2">
    <location>
        <position position="1"/>
    </location>
</feature>
<comment type="caution">
    <text evidence="2">The sequence shown here is derived from an EMBL/GenBank/DDBJ whole genome shotgun (WGS) entry which is preliminary data.</text>
</comment>
<feature type="region of interest" description="Disordered" evidence="1">
    <location>
        <begin position="48"/>
        <end position="136"/>
    </location>
</feature>
<evidence type="ECO:0000313" key="3">
    <source>
        <dbReference type="Proteomes" id="UP000324091"/>
    </source>
</evidence>
<dbReference type="AlphaFoldDB" id="A0A5C6MU14"/>
<protein>
    <submittedName>
        <fullName evidence="2">Uncharacterized protein</fullName>
    </submittedName>
</protein>
<organism evidence="2 3">
    <name type="scientific">Takifugu flavidus</name>
    <name type="common">sansaifugu</name>
    <dbReference type="NCBI Taxonomy" id="433684"/>
    <lineage>
        <taxon>Eukaryota</taxon>
        <taxon>Metazoa</taxon>
        <taxon>Chordata</taxon>
        <taxon>Craniata</taxon>
        <taxon>Vertebrata</taxon>
        <taxon>Euteleostomi</taxon>
        <taxon>Actinopterygii</taxon>
        <taxon>Neopterygii</taxon>
        <taxon>Teleostei</taxon>
        <taxon>Neoteleostei</taxon>
        <taxon>Acanthomorphata</taxon>
        <taxon>Eupercaria</taxon>
        <taxon>Tetraodontiformes</taxon>
        <taxon>Tetradontoidea</taxon>
        <taxon>Tetraodontidae</taxon>
        <taxon>Takifugu</taxon>
    </lineage>
</organism>
<keyword evidence="3" id="KW-1185">Reference proteome</keyword>
<dbReference type="EMBL" id="RHFK02000019">
    <property type="protein sequence ID" value="TWW58732.1"/>
    <property type="molecule type" value="Genomic_DNA"/>
</dbReference>
<accession>A0A5C6MU14</accession>
<reference evidence="2 3" key="1">
    <citation type="submission" date="2019-04" db="EMBL/GenBank/DDBJ databases">
        <title>Chromosome genome assembly for Takifugu flavidus.</title>
        <authorList>
            <person name="Xiao S."/>
        </authorList>
    </citation>
    <scope>NUCLEOTIDE SEQUENCE [LARGE SCALE GENOMIC DNA]</scope>
    <source>
        <strain evidence="2">HTHZ2018</strain>
        <tissue evidence="2">Muscle</tissue>
    </source>
</reference>
<sequence length="182" mass="19619">QKAVKETLKQNPPSLTFFFFSPPSHSHIPPALPLCLFPSLTKSKEAELDVRGSECDTVPPEANTEPEPPRSPPAEANGPTGIVCSTAPRSSYGNSSAASSRKTSGLGDISIVSSRAEGAGESSMQFSTRPPSAEQPGFMGTWQQQSTDSNLLYRMSQQVLPIKTGEGVPLRDRLIDFMWPKE</sequence>
<evidence type="ECO:0000313" key="2">
    <source>
        <dbReference type="EMBL" id="TWW58732.1"/>
    </source>
</evidence>
<dbReference type="Proteomes" id="UP000324091">
    <property type="component" value="Chromosome 6"/>
</dbReference>